<evidence type="ECO:0000313" key="8">
    <source>
        <dbReference type="Proteomes" id="UP000034090"/>
    </source>
</evidence>
<dbReference type="STRING" id="1618578.UV74_C0013G0313"/>
<feature type="transmembrane region" description="Helical" evidence="6">
    <location>
        <begin position="398"/>
        <end position="420"/>
    </location>
</feature>
<feature type="transmembrane region" description="Helical" evidence="6">
    <location>
        <begin position="54"/>
        <end position="80"/>
    </location>
</feature>
<dbReference type="GO" id="GO:0005886">
    <property type="term" value="C:plasma membrane"/>
    <property type="evidence" value="ECO:0007669"/>
    <property type="project" value="UniProtKB-SubCell"/>
</dbReference>
<dbReference type="EMBL" id="LCFQ01000013">
    <property type="protein sequence ID" value="KKS97191.1"/>
    <property type="molecule type" value="Genomic_DNA"/>
</dbReference>
<comment type="caution">
    <text evidence="7">The sequence shown here is derived from an EMBL/GenBank/DDBJ whole genome shotgun (WGS) entry which is preliminary data.</text>
</comment>
<dbReference type="PANTHER" id="PTHR30250">
    <property type="entry name" value="PST FAMILY PREDICTED COLANIC ACID TRANSPORTER"/>
    <property type="match status" value="1"/>
</dbReference>
<dbReference type="Proteomes" id="UP000034090">
    <property type="component" value="Unassembled WGS sequence"/>
</dbReference>
<evidence type="ECO:0000313" key="7">
    <source>
        <dbReference type="EMBL" id="KKS97191.1"/>
    </source>
</evidence>
<feature type="transmembrane region" description="Helical" evidence="6">
    <location>
        <begin position="233"/>
        <end position="256"/>
    </location>
</feature>
<protein>
    <recommendedName>
        <fullName evidence="9">Polysaccharide biosynthesis protein</fullName>
    </recommendedName>
</protein>
<keyword evidence="5 6" id="KW-0472">Membrane</keyword>
<dbReference type="InterPro" id="IPR050833">
    <property type="entry name" value="Poly_Biosynth_Transport"/>
</dbReference>
<gene>
    <name evidence="7" type="ORF">UV74_C0013G0313</name>
</gene>
<dbReference type="AlphaFoldDB" id="A0A0G1FQ90"/>
<feature type="transmembrane region" description="Helical" evidence="6">
    <location>
        <begin position="262"/>
        <end position="286"/>
    </location>
</feature>
<feature type="transmembrane region" description="Helical" evidence="6">
    <location>
        <begin position="340"/>
        <end position="365"/>
    </location>
</feature>
<keyword evidence="3 6" id="KW-0812">Transmembrane</keyword>
<feature type="transmembrane region" description="Helical" evidence="6">
    <location>
        <begin position="21"/>
        <end position="42"/>
    </location>
</feature>
<accession>A0A0G1FQ90</accession>
<evidence type="ECO:0000256" key="6">
    <source>
        <dbReference type="SAM" id="Phobius"/>
    </source>
</evidence>
<evidence type="ECO:0000256" key="2">
    <source>
        <dbReference type="ARBA" id="ARBA00022475"/>
    </source>
</evidence>
<evidence type="ECO:0000256" key="3">
    <source>
        <dbReference type="ARBA" id="ARBA00022692"/>
    </source>
</evidence>
<evidence type="ECO:0000256" key="5">
    <source>
        <dbReference type="ARBA" id="ARBA00023136"/>
    </source>
</evidence>
<feature type="transmembrane region" description="Helical" evidence="6">
    <location>
        <begin position="161"/>
        <end position="185"/>
    </location>
</feature>
<feature type="transmembrane region" description="Helical" evidence="6">
    <location>
        <begin position="372"/>
        <end position="392"/>
    </location>
</feature>
<name>A0A0G1FQ90_9BACT</name>
<keyword evidence="4 6" id="KW-1133">Transmembrane helix</keyword>
<evidence type="ECO:0000256" key="1">
    <source>
        <dbReference type="ARBA" id="ARBA00004651"/>
    </source>
</evidence>
<feature type="transmembrane region" description="Helical" evidence="6">
    <location>
        <begin position="101"/>
        <end position="120"/>
    </location>
</feature>
<evidence type="ECO:0008006" key="9">
    <source>
        <dbReference type="Google" id="ProtNLM"/>
    </source>
</evidence>
<reference evidence="7 8" key="1">
    <citation type="journal article" date="2015" name="Nature">
        <title>rRNA introns, odd ribosomes, and small enigmatic genomes across a large radiation of phyla.</title>
        <authorList>
            <person name="Brown C.T."/>
            <person name="Hug L.A."/>
            <person name="Thomas B.C."/>
            <person name="Sharon I."/>
            <person name="Castelle C.J."/>
            <person name="Singh A."/>
            <person name="Wilkins M.J."/>
            <person name="Williams K.H."/>
            <person name="Banfield J.F."/>
        </authorList>
    </citation>
    <scope>NUCLEOTIDE SEQUENCE [LARGE SCALE GENOMIC DNA]</scope>
</reference>
<comment type="subcellular location">
    <subcellularLocation>
        <location evidence="1">Cell membrane</location>
        <topology evidence="1">Multi-pass membrane protein</topology>
    </subcellularLocation>
</comment>
<proteinExistence type="predicted"/>
<feature type="transmembrane region" description="Helical" evidence="6">
    <location>
        <begin position="191"/>
        <end position="212"/>
    </location>
</feature>
<keyword evidence="2" id="KW-1003">Cell membrane</keyword>
<sequence>MLTSLREFGFSVLRAKTFRQSGITMVGTIVTGVLGMVFYIFIARSLGPTSFGSFSVAISVMTIIASFGDVGTNTGLVKFVGKYYRNDDEKAKKFLKLGLEIKILVWVLVLAIGFPLTSWVGGSLFGKPELVVPLRIALVGVGGGLLYSYSAHAVQAVQKFFIWSTVGVSMNVLRLFTMFVLIYLGRLNLYTGIWLYFTFLLVGFLVGLVFLPKFLFVKGEKKILGEFLKFNKWVAVFTVVSALTARLDMLITARLLPLEEVGIYSVAVSLSSIVPQIVYSLGIVAAPKLSSFGNNVEALKYLKKLQIFVVGLAIAGVSIGIPLSRIIIPLFYGAEYSGSIAPFAVLLLAQAVFLIAVPFHSAILYYFSYPKLFVWITFGQMVIVGTLGWILVGIYGAMGVAIAILVSNLFSFTVPVIWVYSKFTKQTD</sequence>
<feature type="transmembrane region" description="Helical" evidence="6">
    <location>
        <begin position="307"/>
        <end position="328"/>
    </location>
</feature>
<organism evidence="7 8">
    <name type="scientific">Candidatus Woesebacteria bacterium GW2011_GWB1_43_14</name>
    <dbReference type="NCBI Taxonomy" id="1618578"/>
    <lineage>
        <taxon>Bacteria</taxon>
        <taxon>Candidatus Woeseibacteriota</taxon>
    </lineage>
</organism>
<dbReference type="InterPro" id="IPR002797">
    <property type="entry name" value="Polysacc_synth"/>
</dbReference>
<feature type="transmembrane region" description="Helical" evidence="6">
    <location>
        <begin position="132"/>
        <end position="149"/>
    </location>
</feature>
<evidence type="ECO:0000256" key="4">
    <source>
        <dbReference type="ARBA" id="ARBA00022989"/>
    </source>
</evidence>
<dbReference type="Pfam" id="PF01943">
    <property type="entry name" value="Polysacc_synt"/>
    <property type="match status" value="1"/>
</dbReference>
<dbReference type="PANTHER" id="PTHR30250:SF11">
    <property type="entry name" value="O-ANTIGEN TRANSPORTER-RELATED"/>
    <property type="match status" value="1"/>
</dbReference>